<feature type="compositionally biased region" description="Polar residues" evidence="1">
    <location>
        <begin position="232"/>
        <end position="242"/>
    </location>
</feature>
<keyword evidence="3" id="KW-1185">Reference proteome</keyword>
<gene>
    <name evidence="2" type="ORF">OKIOD_LOCUS485</name>
</gene>
<organism evidence="2 3">
    <name type="scientific">Oikopleura dioica</name>
    <name type="common">Tunicate</name>
    <dbReference type="NCBI Taxonomy" id="34765"/>
    <lineage>
        <taxon>Eukaryota</taxon>
        <taxon>Metazoa</taxon>
        <taxon>Chordata</taxon>
        <taxon>Tunicata</taxon>
        <taxon>Appendicularia</taxon>
        <taxon>Copelata</taxon>
        <taxon>Oikopleuridae</taxon>
        <taxon>Oikopleura</taxon>
    </lineage>
</organism>
<sequence>MGFWRTMCCIPKRKRTKSEDIDTVVRIKEDESFDNVVPESSIDSQAIEGPFSKKSQFEDILNSKQNELVFEEVGESGDRQINTTITIMRSDSDSSISEANLNIAHIPAMNSSSDFSSYTSVETEEVSEHLDPNDTKASIRPMLSRSMDELSNRTGEIHEAADCKTHDARYSLDPVSIGHMRMNIAKKLQSPSEKNQDYQGDELKNLLTAKIEELEEGEVSDDSEEDPIYEPGSTQSDDSFTISDEDGYDPRRENESDGNVSVQEMLDLHGEDLESLRRRLSVLNRDVTSFQDEFIERRRREAEELAKEEKQEEPEEGEAPEEIPEEEEEKIPEAS</sequence>
<feature type="region of interest" description="Disordered" evidence="1">
    <location>
        <begin position="301"/>
        <end position="335"/>
    </location>
</feature>
<feature type="compositionally biased region" description="Acidic residues" evidence="1">
    <location>
        <begin position="215"/>
        <end position="228"/>
    </location>
</feature>
<accession>A0ABN7RNM8</accession>
<evidence type="ECO:0000256" key="1">
    <source>
        <dbReference type="SAM" id="MobiDB-lite"/>
    </source>
</evidence>
<feature type="compositionally biased region" description="Basic and acidic residues" evidence="1">
    <location>
        <begin position="301"/>
        <end position="310"/>
    </location>
</feature>
<evidence type="ECO:0000313" key="3">
    <source>
        <dbReference type="Proteomes" id="UP001158576"/>
    </source>
</evidence>
<proteinExistence type="predicted"/>
<reference evidence="2 3" key="1">
    <citation type="submission" date="2021-04" db="EMBL/GenBank/DDBJ databases">
        <authorList>
            <person name="Bliznina A."/>
        </authorList>
    </citation>
    <scope>NUCLEOTIDE SEQUENCE [LARGE SCALE GENOMIC DNA]</scope>
</reference>
<dbReference type="EMBL" id="OU015568">
    <property type="protein sequence ID" value="CAG5078202.1"/>
    <property type="molecule type" value="Genomic_DNA"/>
</dbReference>
<evidence type="ECO:0000313" key="2">
    <source>
        <dbReference type="EMBL" id="CAG5078202.1"/>
    </source>
</evidence>
<protein>
    <submittedName>
        <fullName evidence="2">Oidioi.mRNA.OKI2018_I69.PAR.g8927.t1.cds</fullName>
    </submittedName>
</protein>
<feature type="compositionally biased region" description="Acidic residues" evidence="1">
    <location>
        <begin position="311"/>
        <end position="335"/>
    </location>
</feature>
<feature type="region of interest" description="Disordered" evidence="1">
    <location>
        <begin position="215"/>
        <end position="266"/>
    </location>
</feature>
<dbReference type="Proteomes" id="UP001158576">
    <property type="component" value="Chromosome PAR"/>
</dbReference>
<name>A0ABN7RNM8_OIKDI</name>